<reference evidence="1" key="1">
    <citation type="submission" date="2023-05" db="EMBL/GenBank/DDBJ databases">
        <title>Nepenthes gracilis genome sequencing.</title>
        <authorList>
            <person name="Fukushima K."/>
        </authorList>
    </citation>
    <scope>NUCLEOTIDE SEQUENCE</scope>
    <source>
        <strain evidence="1">SING2019-196</strain>
    </source>
</reference>
<dbReference type="AlphaFoldDB" id="A0AAD3S2Z7"/>
<dbReference type="Proteomes" id="UP001279734">
    <property type="component" value="Unassembled WGS sequence"/>
</dbReference>
<proteinExistence type="predicted"/>
<name>A0AAD3S2Z7_NEPGR</name>
<dbReference type="EMBL" id="BSYO01000004">
    <property type="protein sequence ID" value="GMH03401.1"/>
    <property type="molecule type" value="Genomic_DNA"/>
</dbReference>
<organism evidence="1 2">
    <name type="scientific">Nepenthes gracilis</name>
    <name type="common">Slender pitcher plant</name>
    <dbReference type="NCBI Taxonomy" id="150966"/>
    <lineage>
        <taxon>Eukaryota</taxon>
        <taxon>Viridiplantae</taxon>
        <taxon>Streptophyta</taxon>
        <taxon>Embryophyta</taxon>
        <taxon>Tracheophyta</taxon>
        <taxon>Spermatophyta</taxon>
        <taxon>Magnoliopsida</taxon>
        <taxon>eudicotyledons</taxon>
        <taxon>Gunneridae</taxon>
        <taxon>Pentapetalae</taxon>
        <taxon>Caryophyllales</taxon>
        <taxon>Nepenthaceae</taxon>
        <taxon>Nepenthes</taxon>
    </lineage>
</organism>
<accession>A0AAD3S2Z7</accession>
<evidence type="ECO:0000313" key="2">
    <source>
        <dbReference type="Proteomes" id="UP001279734"/>
    </source>
</evidence>
<comment type="caution">
    <text evidence="1">The sequence shown here is derived from an EMBL/GenBank/DDBJ whole genome shotgun (WGS) entry which is preliminary data.</text>
</comment>
<sequence>MGSEVLATMGPNLPERDFPCLQTSKKVSFKVNSGVRDSRVSTGISVSPVTPVFQSDYCKGLVETHHYVNHEMPVSSLDSSGAIIIPKLDSEQNYMTTATGISASSHMCCEGLNSAAIGCHRDSADYDPVALVQAHNLDAKDLGADVVPADRVCVNRQGIQFDSFSQHDVYGECAVTALASVVECTSMGTQVGMNHQSPHRNVINVPRSDAQLGLSVEHVDQHQGLTWSSVVTKNTLGGDVGSKAPSSKRKWVPKVVGNNHNTVRTTPGPNTFLSN</sequence>
<keyword evidence="2" id="KW-1185">Reference proteome</keyword>
<gene>
    <name evidence="1" type="ORF">Nepgr_005240</name>
</gene>
<protein>
    <submittedName>
        <fullName evidence="1">Uncharacterized protein</fullName>
    </submittedName>
</protein>
<evidence type="ECO:0000313" key="1">
    <source>
        <dbReference type="EMBL" id="GMH03401.1"/>
    </source>
</evidence>